<feature type="non-terminal residue" evidence="1">
    <location>
        <position position="102"/>
    </location>
</feature>
<name>A0A1B6GUV8_9HEMI</name>
<proteinExistence type="predicted"/>
<dbReference type="EMBL" id="GECZ01003572">
    <property type="protein sequence ID" value="JAS66197.1"/>
    <property type="molecule type" value="Transcribed_RNA"/>
</dbReference>
<evidence type="ECO:0000313" key="1">
    <source>
        <dbReference type="EMBL" id="JAS66197.1"/>
    </source>
</evidence>
<gene>
    <name evidence="1" type="ORF">g.47778</name>
</gene>
<organism evidence="1">
    <name type="scientific">Cuerna arida</name>
    <dbReference type="NCBI Taxonomy" id="1464854"/>
    <lineage>
        <taxon>Eukaryota</taxon>
        <taxon>Metazoa</taxon>
        <taxon>Ecdysozoa</taxon>
        <taxon>Arthropoda</taxon>
        <taxon>Hexapoda</taxon>
        <taxon>Insecta</taxon>
        <taxon>Pterygota</taxon>
        <taxon>Neoptera</taxon>
        <taxon>Paraneoptera</taxon>
        <taxon>Hemiptera</taxon>
        <taxon>Auchenorrhyncha</taxon>
        <taxon>Membracoidea</taxon>
        <taxon>Cicadellidae</taxon>
        <taxon>Cicadellinae</taxon>
        <taxon>Proconiini</taxon>
        <taxon>Cuerna</taxon>
    </lineage>
</organism>
<feature type="non-terminal residue" evidence="1">
    <location>
        <position position="1"/>
    </location>
</feature>
<protein>
    <submittedName>
        <fullName evidence="1">Uncharacterized protein</fullName>
    </submittedName>
</protein>
<reference evidence="1" key="1">
    <citation type="submission" date="2015-11" db="EMBL/GenBank/DDBJ databases">
        <title>De novo transcriptome assembly of four potential Pierce s Disease insect vectors from Arizona vineyards.</title>
        <authorList>
            <person name="Tassone E.E."/>
        </authorList>
    </citation>
    <scope>NUCLEOTIDE SEQUENCE</scope>
</reference>
<dbReference type="AlphaFoldDB" id="A0A1B6GUV8"/>
<sequence length="102" mass="12201">SMNVLNTYWECFELIQHNIELKTEEEVLDIEITYRTDMEDMYFKLVDKLHLQLTELERVKPESEENLQHISPQNGDTQTLRPLTSTISFTPFQDDETFKNFI</sequence>
<accession>A0A1B6GUV8</accession>